<evidence type="ECO:0000256" key="1">
    <source>
        <dbReference type="SAM" id="Phobius"/>
    </source>
</evidence>
<name>A0A9P1IDL6_9PELO</name>
<keyword evidence="1" id="KW-0472">Membrane</keyword>
<sequence>MSDDVTPYGAFASLYIYIMVGIASIGSVGAVCLLVIFIPTLIEKMIRTAAALQSTAKIVESTRLSAAHYTAMANLKNSNKENEIYKAYDSLIKNNKTEVGRVFGMDKLTNQFIKIYESDAVCRRK</sequence>
<keyword evidence="1" id="KW-0812">Transmembrane</keyword>
<dbReference type="OrthoDB" id="5819542at2759"/>
<feature type="transmembrane region" description="Helical" evidence="1">
    <location>
        <begin position="14"/>
        <end position="38"/>
    </location>
</feature>
<dbReference type="EMBL" id="CANHGI010000002">
    <property type="protein sequence ID" value="CAI5442161.1"/>
    <property type="molecule type" value="Genomic_DNA"/>
</dbReference>
<protein>
    <submittedName>
        <fullName evidence="2">Uncharacterized protein</fullName>
    </submittedName>
</protein>
<keyword evidence="3" id="KW-1185">Reference proteome</keyword>
<gene>
    <name evidence="2" type="ORF">CAMP_LOCUS4798</name>
</gene>
<dbReference type="AlphaFoldDB" id="A0A9P1IDL6"/>
<reference evidence="2" key="1">
    <citation type="submission" date="2022-11" db="EMBL/GenBank/DDBJ databases">
        <authorList>
            <person name="Kikuchi T."/>
        </authorList>
    </citation>
    <scope>NUCLEOTIDE SEQUENCE</scope>
    <source>
        <strain evidence="2">PS1010</strain>
    </source>
</reference>
<evidence type="ECO:0000313" key="2">
    <source>
        <dbReference type="EMBL" id="CAI5442161.1"/>
    </source>
</evidence>
<organism evidence="2 3">
    <name type="scientific">Caenorhabditis angaria</name>
    <dbReference type="NCBI Taxonomy" id="860376"/>
    <lineage>
        <taxon>Eukaryota</taxon>
        <taxon>Metazoa</taxon>
        <taxon>Ecdysozoa</taxon>
        <taxon>Nematoda</taxon>
        <taxon>Chromadorea</taxon>
        <taxon>Rhabditida</taxon>
        <taxon>Rhabditina</taxon>
        <taxon>Rhabditomorpha</taxon>
        <taxon>Rhabditoidea</taxon>
        <taxon>Rhabditidae</taxon>
        <taxon>Peloderinae</taxon>
        <taxon>Caenorhabditis</taxon>
    </lineage>
</organism>
<keyword evidence="1" id="KW-1133">Transmembrane helix</keyword>
<proteinExistence type="predicted"/>
<accession>A0A9P1IDL6</accession>
<evidence type="ECO:0000313" key="3">
    <source>
        <dbReference type="Proteomes" id="UP001152747"/>
    </source>
</evidence>
<comment type="caution">
    <text evidence="2">The sequence shown here is derived from an EMBL/GenBank/DDBJ whole genome shotgun (WGS) entry which is preliminary data.</text>
</comment>
<dbReference type="Proteomes" id="UP001152747">
    <property type="component" value="Unassembled WGS sequence"/>
</dbReference>